<dbReference type="STRING" id="1137280.D777_02646"/>
<keyword evidence="4" id="KW-1185">Reference proteome</keyword>
<keyword evidence="2" id="KW-0732">Signal</keyword>
<dbReference type="AlphaFoldDB" id="A0A072MZ60"/>
<sequence length="190" mass="20921">MTLNHLRTLATLALALSAPLYAADNPSAHQHGHAELQLAISGDRADLFFTSPAHNLLGFEHEARTDEQKQHVHSVREWLATTPLISTGDIDCQITDANVDIEAMEHRGRHDEDDHNHEYDDHDQTEQQSHSDIEVTQVLNCPGIDSTKALITALPEQFTAISQLEISWVSSSGQGSARLKDGETTFSLAP</sequence>
<evidence type="ECO:0000256" key="2">
    <source>
        <dbReference type="SAM" id="SignalP"/>
    </source>
</evidence>
<evidence type="ECO:0000313" key="4">
    <source>
        <dbReference type="Proteomes" id="UP000035057"/>
    </source>
</evidence>
<protein>
    <submittedName>
        <fullName evidence="3">Zinc-binding protein</fullName>
    </submittedName>
</protein>
<accession>A0A072MZ60</accession>
<evidence type="ECO:0000313" key="3">
    <source>
        <dbReference type="EMBL" id="KEF30704.1"/>
    </source>
</evidence>
<dbReference type="Pfam" id="PF10986">
    <property type="entry name" value="ZrgA"/>
    <property type="match status" value="1"/>
</dbReference>
<evidence type="ECO:0000256" key="1">
    <source>
        <dbReference type="SAM" id="MobiDB-lite"/>
    </source>
</evidence>
<dbReference type="Proteomes" id="UP000035057">
    <property type="component" value="Unassembled WGS sequence"/>
</dbReference>
<comment type="caution">
    <text evidence="3">The sequence shown here is derived from an EMBL/GenBank/DDBJ whole genome shotgun (WGS) entry which is preliminary data.</text>
</comment>
<dbReference type="RefSeq" id="WP_036132570.1">
    <property type="nucleotide sequence ID" value="NZ_ANIE01000007.1"/>
</dbReference>
<dbReference type="OrthoDB" id="7346546at2"/>
<feature type="region of interest" description="Disordered" evidence="1">
    <location>
        <begin position="107"/>
        <end position="131"/>
    </location>
</feature>
<dbReference type="EMBL" id="ANIE01000007">
    <property type="protein sequence ID" value="KEF30704.1"/>
    <property type="molecule type" value="Genomic_DNA"/>
</dbReference>
<name>A0A072MZ60_9GAMM</name>
<dbReference type="PATRIC" id="fig|1137280.3.peg.2463"/>
<dbReference type="InterPro" id="IPR021253">
    <property type="entry name" value="ZrgA-like"/>
</dbReference>
<proteinExistence type="predicted"/>
<reference evidence="3 4" key="1">
    <citation type="submission" date="2012-12" db="EMBL/GenBank/DDBJ databases">
        <title>Genome assembly of Marinobacter sp. AK21.</title>
        <authorList>
            <person name="Khatri I."/>
            <person name="Kumar R."/>
            <person name="Vaidya B."/>
            <person name="Subramanian S."/>
            <person name="Pinnaka A."/>
        </authorList>
    </citation>
    <scope>NUCLEOTIDE SEQUENCE [LARGE SCALE GENOMIC DNA]</scope>
    <source>
        <strain evidence="3 4">AK21</strain>
    </source>
</reference>
<feature type="chain" id="PRO_5001682122" evidence="2">
    <location>
        <begin position="23"/>
        <end position="190"/>
    </location>
</feature>
<gene>
    <name evidence="3" type="ORF">D777_02646</name>
</gene>
<organism evidence="3 4">
    <name type="scientific">Marinobacter nitratireducens</name>
    <dbReference type="NCBI Taxonomy" id="1137280"/>
    <lineage>
        <taxon>Bacteria</taxon>
        <taxon>Pseudomonadati</taxon>
        <taxon>Pseudomonadota</taxon>
        <taxon>Gammaproteobacteria</taxon>
        <taxon>Pseudomonadales</taxon>
        <taxon>Marinobacteraceae</taxon>
        <taxon>Marinobacter</taxon>
    </lineage>
</organism>
<feature type="signal peptide" evidence="2">
    <location>
        <begin position="1"/>
        <end position="22"/>
    </location>
</feature>